<keyword evidence="2" id="KW-1185">Reference proteome</keyword>
<reference evidence="1" key="1">
    <citation type="submission" date="2020-05" db="EMBL/GenBank/DDBJ databases">
        <title>The draft genome sequence of Maribacter sp. ANRC-HE7.</title>
        <authorList>
            <person name="Mu L."/>
        </authorList>
    </citation>
    <scope>NUCLEOTIDE SEQUENCE</scope>
    <source>
        <strain evidence="1">ANRC-HE7</strain>
    </source>
</reference>
<gene>
    <name evidence="1" type="ORF">HPE56_14025</name>
</gene>
<dbReference type="Proteomes" id="UP001166021">
    <property type="component" value="Unassembled WGS sequence"/>
</dbReference>
<dbReference type="EMBL" id="JABTCF010000009">
    <property type="protein sequence ID" value="MBD0778915.1"/>
    <property type="molecule type" value="Genomic_DNA"/>
</dbReference>
<dbReference type="InterPro" id="IPR024072">
    <property type="entry name" value="DHFR-like_dom_sf"/>
</dbReference>
<proteinExistence type="predicted"/>
<protein>
    <submittedName>
        <fullName evidence="1">Dihydrofolate reductase family protein</fullName>
    </submittedName>
</protein>
<evidence type="ECO:0000313" key="2">
    <source>
        <dbReference type="Proteomes" id="UP001166021"/>
    </source>
</evidence>
<organism evidence="1 2">
    <name type="scientific">Maribacter aquimaris</name>
    <dbReference type="NCBI Taxonomy" id="2737171"/>
    <lineage>
        <taxon>Bacteria</taxon>
        <taxon>Pseudomonadati</taxon>
        <taxon>Bacteroidota</taxon>
        <taxon>Flavobacteriia</taxon>
        <taxon>Flavobacteriales</taxon>
        <taxon>Flavobacteriaceae</taxon>
        <taxon>Maribacter</taxon>
    </lineage>
</organism>
<accession>A0ABR7V3J5</accession>
<name>A0ABR7V3J5_9FLAO</name>
<comment type="caution">
    <text evidence="1">The sequence shown here is derived from an EMBL/GenBank/DDBJ whole genome shotgun (WGS) entry which is preliminary data.</text>
</comment>
<sequence>MWRAPWMGIAGIINDDIRKFVSLCGGGQFAGWLLDPGLIDILKLKMIPIILGDGISLFGNAKSSWVGYLIEK</sequence>
<dbReference type="Gene3D" id="3.40.430.10">
    <property type="entry name" value="Dihydrofolate Reductase, subunit A"/>
    <property type="match status" value="1"/>
</dbReference>
<dbReference type="RefSeq" id="WP_188244383.1">
    <property type="nucleotide sequence ID" value="NZ_JABTCF010000009.1"/>
</dbReference>
<evidence type="ECO:0000313" key="1">
    <source>
        <dbReference type="EMBL" id="MBD0778915.1"/>
    </source>
</evidence>
<dbReference type="SUPFAM" id="SSF53597">
    <property type="entry name" value="Dihydrofolate reductase-like"/>
    <property type="match status" value="1"/>
</dbReference>